<evidence type="ECO:0000259" key="1">
    <source>
        <dbReference type="Pfam" id="PF02872"/>
    </source>
</evidence>
<gene>
    <name evidence="2" type="ORF">B0X64_01215</name>
</gene>
<reference evidence="2 3" key="1">
    <citation type="journal article" date="2017" name="Front. Cell. Infect. Microbiol.">
        <title>Whole Genome Sequence and Phylogenetic Analysis Show Helicobacter pylori Strains from Latin America Have Followed a Unique Evolution Pathway.</title>
        <authorList>
            <person name="Munoz-Ramirez Z.Y."/>
            <person name="Mendez-Tenorio A."/>
            <person name="Kato I."/>
            <person name="Bravo M.M."/>
            <person name="Rizzato C."/>
            <person name="Thorell K."/>
            <person name="Torres R.C."/>
            <person name="Aviles-Jimenez F."/>
            <person name="Camorlinga M."/>
            <person name="Canzian F."/>
            <person name="Torres J."/>
        </authorList>
    </citation>
    <scope>NUCLEOTIDE SEQUENCE [LARGE SCALE GENOMIC DNA]</scope>
    <source>
        <strain evidence="2 3">CM22351</strain>
    </source>
</reference>
<feature type="domain" description="5'-Nucleotidase C-terminal" evidence="1">
    <location>
        <begin position="9"/>
        <end position="152"/>
    </location>
</feature>
<dbReference type="GO" id="GO:0009166">
    <property type="term" value="P:nucleotide catabolic process"/>
    <property type="evidence" value="ECO:0007669"/>
    <property type="project" value="InterPro"/>
</dbReference>
<dbReference type="PANTHER" id="PTHR11575:SF6">
    <property type="entry name" value="2',3'-CYCLIC-NUCLEOTIDE 2'-PHOSPHODIESTERASE_3'-NUCLEOTIDASE"/>
    <property type="match status" value="1"/>
</dbReference>
<feature type="non-terminal residue" evidence="2">
    <location>
        <position position="1"/>
    </location>
</feature>
<dbReference type="InterPro" id="IPR006179">
    <property type="entry name" value="5_nucleotidase/apyrase"/>
</dbReference>
<dbReference type="RefSeq" id="WP_198937044.1">
    <property type="nucleotide sequence ID" value="NZ_MUPN01000139.1"/>
</dbReference>
<dbReference type="Pfam" id="PF02872">
    <property type="entry name" value="5_nucleotid_C"/>
    <property type="match status" value="1"/>
</dbReference>
<proteinExistence type="predicted"/>
<dbReference type="InterPro" id="IPR036907">
    <property type="entry name" value="5'-Nucleotdase_C_sf"/>
</dbReference>
<dbReference type="PANTHER" id="PTHR11575">
    <property type="entry name" value="5'-NUCLEOTIDASE-RELATED"/>
    <property type="match status" value="1"/>
</dbReference>
<dbReference type="PRINTS" id="PR01607">
    <property type="entry name" value="APYRASEFAMLY"/>
</dbReference>
<dbReference type="EMBL" id="MUPN01000139">
    <property type="protein sequence ID" value="OOQ41381.1"/>
    <property type="molecule type" value="Genomic_DNA"/>
</dbReference>
<name>A0A4Y4XNZ1_HELPX</name>
<evidence type="ECO:0000313" key="2">
    <source>
        <dbReference type="EMBL" id="OOQ41381.1"/>
    </source>
</evidence>
<dbReference type="GO" id="GO:0016787">
    <property type="term" value="F:hydrolase activity"/>
    <property type="evidence" value="ECO:0007669"/>
    <property type="project" value="InterPro"/>
</dbReference>
<dbReference type="GO" id="GO:0030288">
    <property type="term" value="C:outer membrane-bounded periplasmic space"/>
    <property type="evidence" value="ECO:0007669"/>
    <property type="project" value="TreeGrafter"/>
</dbReference>
<protein>
    <submittedName>
        <fullName evidence="2">Bifunctional metallophosphatase/5'-nucleotidase</fullName>
    </submittedName>
</protein>
<dbReference type="Proteomes" id="UP000319650">
    <property type="component" value="Unassembled WGS sequence"/>
</dbReference>
<sequence>EEKITTMPTAALQETPVIELINKVQKYYANADVSAAALFNFGANLKKGPFKRKDVAYIYKFANTLIGVRITGENLLKYMEWSYKFYNQLQPGDLTISFNENVRGYNFDMFSGVKYQVDVTKPAGQRIINPTINNKPIDPKAIYKLAINNYRFGTLSTTLNLVTDADRYYDSYDELQDNGQIRDLIIKYITEEKGGKVTPELEGNWEIIHYDFKNPLLEKLREKLKEGSIKIPTSRDGRTLNVKSIKESEVE</sequence>
<dbReference type="InterPro" id="IPR008334">
    <property type="entry name" value="5'-Nucleotdase_C"/>
</dbReference>
<dbReference type="AlphaFoldDB" id="A0A4Y4XNZ1"/>
<dbReference type="SUPFAM" id="SSF55816">
    <property type="entry name" value="5'-nucleotidase (syn. UDP-sugar hydrolase), C-terminal domain"/>
    <property type="match status" value="1"/>
</dbReference>
<organism evidence="2 3">
    <name type="scientific">Helicobacter pylori</name>
    <name type="common">Campylobacter pylori</name>
    <dbReference type="NCBI Taxonomy" id="210"/>
    <lineage>
        <taxon>Bacteria</taxon>
        <taxon>Pseudomonadati</taxon>
        <taxon>Campylobacterota</taxon>
        <taxon>Epsilonproteobacteria</taxon>
        <taxon>Campylobacterales</taxon>
        <taxon>Helicobacteraceae</taxon>
        <taxon>Helicobacter</taxon>
    </lineage>
</organism>
<dbReference type="Gene3D" id="3.90.780.10">
    <property type="entry name" value="5'-Nucleotidase, C-terminal domain"/>
    <property type="match status" value="1"/>
</dbReference>
<evidence type="ECO:0000313" key="3">
    <source>
        <dbReference type="Proteomes" id="UP000319650"/>
    </source>
</evidence>
<comment type="caution">
    <text evidence="2">The sequence shown here is derived from an EMBL/GenBank/DDBJ whole genome shotgun (WGS) entry which is preliminary data.</text>
</comment>
<accession>A0A4Y4XNZ1</accession>